<keyword evidence="3" id="KW-1185">Reference proteome</keyword>
<comment type="caution">
    <text evidence="2">The sequence shown here is derived from an EMBL/GenBank/DDBJ whole genome shotgun (WGS) entry which is preliminary data.</text>
</comment>
<reference evidence="3" key="1">
    <citation type="submission" date="2014-03" db="EMBL/GenBank/DDBJ databases">
        <title>The Genome Sequence of Puccinia striiformis f. sp. tritici PST-78.</title>
        <authorList>
            <consortium name="The Broad Institute Genome Sequencing Platform"/>
            <person name="Cuomo C."/>
            <person name="Hulbert S."/>
            <person name="Chen X."/>
            <person name="Walker B."/>
            <person name="Young S.K."/>
            <person name="Zeng Q."/>
            <person name="Gargeya S."/>
            <person name="Fitzgerald M."/>
            <person name="Haas B."/>
            <person name="Abouelleil A."/>
            <person name="Alvarado L."/>
            <person name="Arachchi H.M."/>
            <person name="Berlin A.M."/>
            <person name="Chapman S.B."/>
            <person name="Goldberg J."/>
            <person name="Griggs A."/>
            <person name="Gujja S."/>
            <person name="Hansen M."/>
            <person name="Howarth C."/>
            <person name="Imamovic A."/>
            <person name="Larimer J."/>
            <person name="McCowan C."/>
            <person name="Montmayeur A."/>
            <person name="Murphy C."/>
            <person name="Neiman D."/>
            <person name="Pearson M."/>
            <person name="Priest M."/>
            <person name="Roberts A."/>
            <person name="Saif S."/>
            <person name="Shea T."/>
            <person name="Sisk P."/>
            <person name="Sykes S."/>
            <person name="Wortman J."/>
            <person name="Nusbaum C."/>
            <person name="Birren B."/>
        </authorList>
    </citation>
    <scope>NUCLEOTIDE SEQUENCE [LARGE SCALE GENOMIC DNA]</scope>
    <source>
        <strain evidence="3">race PST-78</strain>
    </source>
</reference>
<gene>
    <name evidence="2" type="ORF">PSTG_12387</name>
</gene>
<feature type="signal peptide" evidence="1">
    <location>
        <begin position="1"/>
        <end position="26"/>
    </location>
</feature>
<dbReference type="InterPro" id="IPR036908">
    <property type="entry name" value="RlpA-like_sf"/>
</dbReference>
<feature type="chain" id="PRO_5005549827" evidence="1">
    <location>
        <begin position="27"/>
        <end position="230"/>
    </location>
</feature>
<protein>
    <submittedName>
        <fullName evidence="2">Uncharacterized protein</fullName>
    </submittedName>
</protein>
<proteinExistence type="predicted"/>
<dbReference type="EMBL" id="AJIL01000120">
    <property type="protein sequence ID" value="KNE94255.1"/>
    <property type="molecule type" value="Genomic_DNA"/>
</dbReference>
<dbReference type="OrthoDB" id="2503600at2759"/>
<name>A0A0L0V4M5_9BASI</name>
<dbReference type="Gene3D" id="2.40.40.10">
    <property type="entry name" value="RlpA-like domain"/>
    <property type="match status" value="1"/>
</dbReference>
<evidence type="ECO:0000313" key="2">
    <source>
        <dbReference type="EMBL" id="KNE94255.1"/>
    </source>
</evidence>
<evidence type="ECO:0000313" key="3">
    <source>
        <dbReference type="Proteomes" id="UP000054564"/>
    </source>
</evidence>
<evidence type="ECO:0000256" key="1">
    <source>
        <dbReference type="SAM" id="SignalP"/>
    </source>
</evidence>
<organism evidence="2 3">
    <name type="scientific">Puccinia striiformis f. sp. tritici PST-78</name>
    <dbReference type="NCBI Taxonomy" id="1165861"/>
    <lineage>
        <taxon>Eukaryota</taxon>
        <taxon>Fungi</taxon>
        <taxon>Dikarya</taxon>
        <taxon>Basidiomycota</taxon>
        <taxon>Pucciniomycotina</taxon>
        <taxon>Pucciniomycetes</taxon>
        <taxon>Pucciniales</taxon>
        <taxon>Pucciniaceae</taxon>
        <taxon>Puccinia</taxon>
    </lineage>
</organism>
<sequence>MYEHNVLRRMQLAVSMIFLMTFNVEAISQSGCANFFQLTPLPLCDGTSQVPGVNSGGVSSGGAIAPTVVKPPAKPDAKAPTPILRRLRHKRDANFFAVKKGDDLIFKTTEASEAVAGGDGVCGNYDTNVVLGVCLWSGIDETGKDPNKSGWISGSATTNCGREVEVWRASTPDKKITAKVVDGCGLKAKAFKVGCENLFLTKKLLTTLDPAAVGEISDLKWQFKKLKTIF</sequence>
<dbReference type="Proteomes" id="UP000054564">
    <property type="component" value="Unassembled WGS sequence"/>
</dbReference>
<accession>A0A0L0V4M5</accession>
<dbReference type="AlphaFoldDB" id="A0A0L0V4M5"/>
<keyword evidence="1" id="KW-0732">Signal</keyword>